<feature type="domain" description="T6SS Phospholipase effector Tle1-like catalytic" evidence="2">
    <location>
        <begin position="68"/>
        <end position="348"/>
    </location>
</feature>
<feature type="region of interest" description="Disordered" evidence="1">
    <location>
        <begin position="439"/>
        <end position="463"/>
    </location>
</feature>
<sequence>MDILPRPSISRADPSTTTPAALSSSSAPPSVNIPLASPDAAINRHSSSSRIGGRSYTDVNPSSLEVRKRIIVCCDGTWQDGLVINERWKYTNILRLSRALHHVDKRFVPPIPQIVFYQAGVGTEPNLIQSLLDGATGASLGDKVQEAYGFIAHNYEPGDEIFLFGFSRGAYTARMVADMIGKIGVLDRTDMDHFADIFVDFQARGKTKDKGRIELLDAKLAPWTQHTSPGKMRADCDGDSFSVKCVGVFDTVGSLGLPEELAFGSTRIKTLFGFPDSVLGDHIERAYQALALNETRADFNCNKFQLSEEGRRKKQVLKQCWFAGSHSDIGGGYKEHDLSDITLFWMLANVEDIVAIDTKYLFSLLQPSASWGTQEPHDPQTGFFVLANSIQRQIPTSFNPGTHESIHPSILEQSAVLPQLKNTLATYPDLISQLMPLEQQAKQQWPPPSGQHMKEDTTNTTEPQAPGVTIVVARGSIISRAMKSLRRPRRDSATRSIGTLSQRRDPIGQMTIDEKGWLARMVQETSFGVFIRDLV</sequence>
<evidence type="ECO:0000313" key="4">
    <source>
        <dbReference type="Proteomes" id="UP001201163"/>
    </source>
</evidence>
<dbReference type="SUPFAM" id="SSF53474">
    <property type="entry name" value="alpha/beta-Hydrolases"/>
    <property type="match status" value="1"/>
</dbReference>
<dbReference type="EMBL" id="JAKELL010000007">
    <property type="protein sequence ID" value="KAH8997513.1"/>
    <property type="molecule type" value="Genomic_DNA"/>
</dbReference>
<keyword evidence="4" id="KW-1185">Reference proteome</keyword>
<dbReference type="PANTHER" id="PTHR33840">
    <property type="match status" value="1"/>
</dbReference>
<comment type="caution">
    <text evidence="3">The sequence shown here is derived from an EMBL/GenBank/DDBJ whole genome shotgun (WGS) entry which is preliminary data.</text>
</comment>
<dbReference type="InterPro" id="IPR029058">
    <property type="entry name" value="AB_hydrolase_fold"/>
</dbReference>
<name>A0AAD4QGI4_9AGAM</name>
<feature type="region of interest" description="Disordered" evidence="1">
    <location>
        <begin position="1"/>
        <end position="55"/>
    </location>
</feature>
<reference evidence="3" key="1">
    <citation type="submission" date="2022-01" db="EMBL/GenBank/DDBJ databases">
        <title>Comparative genomics reveals a dynamic genome evolution in the ectomycorrhizal milk-cap (Lactarius) mushrooms.</title>
        <authorList>
            <consortium name="DOE Joint Genome Institute"/>
            <person name="Lebreton A."/>
            <person name="Tang N."/>
            <person name="Kuo A."/>
            <person name="LaButti K."/>
            <person name="Drula E."/>
            <person name="Barry K."/>
            <person name="Clum A."/>
            <person name="Lipzen A."/>
            <person name="Mousain D."/>
            <person name="Ng V."/>
            <person name="Wang R."/>
            <person name="Wang X."/>
            <person name="Dai Y."/>
            <person name="Henrissat B."/>
            <person name="Grigoriev I.V."/>
            <person name="Guerin-Laguette A."/>
            <person name="Yu F."/>
            <person name="Martin F.M."/>
        </authorList>
    </citation>
    <scope>NUCLEOTIDE SEQUENCE</scope>
    <source>
        <strain evidence="3">QP</strain>
    </source>
</reference>
<dbReference type="Pfam" id="PF09994">
    <property type="entry name" value="T6SS_Tle1-like_cat"/>
    <property type="match status" value="1"/>
</dbReference>
<dbReference type="PANTHER" id="PTHR33840:SF1">
    <property type="entry name" value="TLE1 PHOSPHOLIPASE DOMAIN-CONTAINING PROTEIN"/>
    <property type="match status" value="1"/>
</dbReference>
<evidence type="ECO:0000256" key="1">
    <source>
        <dbReference type="SAM" id="MobiDB-lite"/>
    </source>
</evidence>
<accession>A0AAD4QGI4</accession>
<dbReference type="Proteomes" id="UP001201163">
    <property type="component" value="Unassembled WGS sequence"/>
</dbReference>
<feature type="compositionally biased region" description="Low complexity" evidence="1">
    <location>
        <begin position="46"/>
        <end position="55"/>
    </location>
</feature>
<organism evidence="3 4">
    <name type="scientific">Lactarius akahatsu</name>
    <dbReference type="NCBI Taxonomy" id="416441"/>
    <lineage>
        <taxon>Eukaryota</taxon>
        <taxon>Fungi</taxon>
        <taxon>Dikarya</taxon>
        <taxon>Basidiomycota</taxon>
        <taxon>Agaricomycotina</taxon>
        <taxon>Agaricomycetes</taxon>
        <taxon>Russulales</taxon>
        <taxon>Russulaceae</taxon>
        <taxon>Lactarius</taxon>
    </lineage>
</organism>
<protein>
    <recommendedName>
        <fullName evidence="2">T6SS Phospholipase effector Tle1-like catalytic domain-containing protein</fullName>
    </recommendedName>
</protein>
<feature type="compositionally biased region" description="Low complexity" evidence="1">
    <location>
        <begin position="14"/>
        <end position="30"/>
    </location>
</feature>
<evidence type="ECO:0000313" key="3">
    <source>
        <dbReference type="EMBL" id="KAH8997513.1"/>
    </source>
</evidence>
<evidence type="ECO:0000259" key="2">
    <source>
        <dbReference type="Pfam" id="PF09994"/>
    </source>
</evidence>
<proteinExistence type="predicted"/>
<dbReference type="AlphaFoldDB" id="A0AAD4QGI4"/>
<gene>
    <name evidence="3" type="ORF">EDB92DRAFT_1792860</name>
</gene>
<dbReference type="InterPro" id="IPR018712">
    <property type="entry name" value="Tle1-like_cat"/>
</dbReference>